<comment type="caution">
    <text evidence="1">The sequence shown here is derived from an EMBL/GenBank/DDBJ whole genome shotgun (WGS) entry which is preliminary data.</text>
</comment>
<accession>A0A5J4T6C1</accession>
<organism evidence="1 2">
    <name type="scientific">Streblomastix strix</name>
    <dbReference type="NCBI Taxonomy" id="222440"/>
    <lineage>
        <taxon>Eukaryota</taxon>
        <taxon>Metamonada</taxon>
        <taxon>Preaxostyla</taxon>
        <taxon>Oxymonadida</taxon>
        <taxon>Streblomastigidae</taxon>
        <taxon>Streblomastix</taxon>
    </lineage>
</organism>
<dbReference type="AlphaFoldDB" id="A0A5J4T6C1"/>
<name>A0A5J4T6C1_9EUKA</name>
<feature type="non-terminal residue" evidence="1">
    <location>
        <position position="173"/>
    </location>
</feature>
<proteinExistence type="predicted"/>
<gene>
    <name evidence="1" type="ORF">EZS28_050941</name>
</gene>
<dbReference type="EMBL" id="SNRW01037936">
    <property type="protein sequence ID" value="KAA6353532.1"/>
    <property type="molecule type" value="Genomic_DNA"/>
</dbReference>
<protein>
    <submittedName>
        <fullName evidence="1">Uncharacterized protein</fullName>
    </submittedName>
</protein>
<evidence type="ECO:0000313" key="2">
    <source>
        <dbReference type="Proteomes" id="UP000324800"/>
    </source>
</evidence>
<evidence type="ECO:0000313" key="1">
    <source>
        <dbReference type="EMBL" id="KAA6353532.1"/>
    </source>
</evidence>
<dbReference type="Proteomes" id="UP000324800">
    <property type="component" value="Unassembled WGS sequence"/>
</dbReference>
<reference evidence="1 2" key="1">
    <citation type="submission" date="2019-03" db="EMBL/GenBank/DDBJ databases">
        <title>Single cell metagenomics reveals metabolic interactions within the superorganism composed of flagellate Streblomastix strix and complex community of Bacteroidetes bacteria on its surface.</title>
        <authorList>
            <person name="Treitli S.C."/>
            <person name="Kolisko M."/>
            <person name="Husnik F."/>
            <person name="Keeling P."/>
            <person name="Hampl V."/>
        </authorList>
    </citation>
    <scope>NUCLEOTIDE SEQUENCE [LARGE SCALE GENOMIC DNA]</scope>
    <source>
        <strain evidence="1">ST1C</strain>
    </source>
</reference>
<sequence length="173" mass="19764">MLFIISAQNTSMIVDLKSGEFFDFPGQDTIMKEHGEGGPEDFQYHPMNINNVCALPYQSFSPYHSMEDRFLVGVGNGRIGAMHTIGLGHKLQMIKQGKWYEELPTLFTSRLYSGAALHSLLLIQEERIIDLSKTKQQQKYQSNKNKIETKNIQTLYPFKKSSLLSDDDVINTR</sequence>